<accession>A0ABR0J717</accession>
<keyword evidence="3" id="KW-1185">Reference proteome</keyword>
<comment type="caution">
    <text evidence="2">The sequence shown here is derived from an EMBL/GenBank/DDBJ whole genome shotgun (WGS) entry which is preliminary data.</text>
</comment>
<evidence type="ECO:0000313" key="3">
    <source>
        <dbReference type="Proteomes" id="UP001345691"/>
    </source>
</evidence>
<evidence type="ECO:0000256" key="1">
    <source>
        <dbReference type="SAM" id="MobiDB-lite"/>
    </source>
</evidence>
<dbReference type="EMBL" id="JAVRRF010000017">
    <property type="protein sequence ID" value="KAK5057042.1"/>
    <property type="molecule type" value="Genomic_DNA"/>
</dbReference>
<reference evidence="2 3" key="1">
    <citation type="submission" date="2023-08" db="EMBL/GenBank/DDBJ databases">
        <title>Black Yeasts Isolated from many extreme environments.</title>
        <authorList>
            <person name="Coleine C."/>
            <person name="Stajich J.E."/>
            <person name="Selbmann L."/>
        </authorList>
    </citation>
    <scope>NUCLEOTIDE SEQUENCE [LARGE SCALE GENOMIC DNA]</scope>
    <source>
        <strain evidence="2 3">CCFEE 6328</strain>
    </source>
</reference>
<feature type="region of interest" description="Disordered" evidence="1">
    <location>
        <begin position="55"/>
        <end position="86"/>
    </location>
</feature>
<organism evidence="2 3">
    <name type="scientific">Exophiala sideris</name>
    <dbReference type="NCBI Taxonomy" id="1016849"/>
    <lineage>
        <taxon>Eukaryota</taxon>
        <taxon>Fungi</taxon>
        <taxon>Dikarya</taxon>
        <taxon>Ascomycota</taxon>
        <taxon>Pezizomycotina</taxon>
        <taxon>Eurotiomycetes</taxon>
        <taxon>Chaetothyriomycetidae</taxon>
        <taxon>Chaetothyriales</taxon>
        <taxon>Herpotrichiellaceae</taxon>
        <taxon>Exophiala</taxon>
    </lineage>
</organism>
<gene>
    <name evidence="2" type="ORF">LTR69_007680</name>
</gene>
<feature type="region of interest" description="Disordered" evidence="1">
    <location>
        <begin position="1"/>
        <end position="22"/>
    </location>
</feature>
<evidence type="ECO:0000313" key="2">
    <source>
        <dbReference type="EMBL" id="KAK5057042.1"/>
    </source>
</evidence>
<proteinExistence type="predicted"/>
<sequence>MSTVSKNIFQQQPPTPPRETSHYKRRIPVRFLSSDICKKPTRTIKRCSPASFQVLSGERSGFDPQSKPSGPQEESVRIMCGNESGL</sequence>
<feature type="compositionally biased region" description="Polar residues" evidence="1">
    <location>
        <begin position="1"/>
        <end position="12"/>
    </location>
</feature>
<name>A0ABR0J717_9EURO</name>
<protein>
    <submittedName>
        <fullName evidence="2">Uncharacterized protein</fullName>
    </submittedName>
</protein>
<dbReference type="Proteomes" id="UP001345691">
    <property type="component" value="Unassembled WGS sequence"/>
</dbReference>